<keyword evidence="4 6" id="KW-0862">Zinc</keyword>
<keyword evidence="2 7" id="KW-0808">Transferase</keyword>
<evidence type="ECO:0000256" key="7">
    <source>
        <dbReference type="PROSITE-ProRule" id="PRU00333"/>
    </source>
</evidence>
<protein>
    <recommendedName>
        <fullName evidence="8">Hcy-binding domain-containing protein</fullName>
    </recommendedName>
</protein>
<comment type="caution">
    <text evidence="9">The sequence shown here is derived from an EMBL/GenBank/DDBJ whole genome shotgun (WGS) entry which is preliminary data.</text>
</comment>
<evidence type="ECO:0000256" key="4">
    <source>
        <dbReference type="ARBA" id="ARBA00022833"/>
    </source>
</evidence>
<reference evidence="9 10" key="1">
    <citation type="submission" date="2024-10" db="EMBL/GenBank/DDBJ databases">
        <authorList>
            <person name="Kim D."/>
        </authorList>
    </citation>
    <scope>NUCLEOTIDE SEQUENCE [LARGE SCALE GENOMIC DNA]</scope>
    <source>
        <strain evidence="9">Taebaek</strain>
    </source>
</reference>
<comment type="cofactor">
    <cofactor evidence="6">
        <name>Zn(2+)</name>
        <dbReference type="ChEBI" id="CHEBI:29105"/>
    </cofactor>
    <text evidence="6">Binds 1 zinc ion per subunit.</text>
</comment>
<keyword evidence="3 6" id="KW-0479">Metal-binding</keyword>
<comment type="pathway">
    <text evidence="5">Amino-acid biosynthesis; L-methionine biosynthesis via de novo pathway.</text>
</comment>
<evidence type="ECO:0000313" key="9">
    <source>
        <dbReference type="EMBL" id="KAL3095325.1"/>
    </source>
</evidence>
<dbReference type="Proteomes" id="UP001620645">
    <property type="component" value="Unassembled WGS sequence"/>
</dbReference>
<sequence>MNPFAFGLGSAFSSSIRCPLILDGAFGTLLGQLGWNLEKDDLWSGGALISAPQLVAKAHRMFIDAGADIIETNSYHVSIQKLMESRGFSLGQAESILHKSVLIAREAIAASGRPVALVGAVGPYATYLRDASEYTGAYVKKPDFQEQTIIDYYLLQCRPLIAAGVTTLNFETIPSVKEVECVAKVMDQLDDTVQAWVCCSCQDGKRTRSGDAFADVVKIANGHSKIVAIGINCTAPDHITELLTEAKKANNSKALVIYPNSGEVYNAETRKFEGDAKIDSIVAAVPHWFALGARVFGGCCRITPSHISQIAATCRTLRNGEKEEYSTNPPNIQ</sequence>
<evidence type="ECO:0000259" key="8">
    <source>
        <dbReference type="PROSITE" id="PS50970"/>
    </source>
</evidence>
<dbReference type="InterPro" id="IPR003726">
    <property type="entry name" value="HCY_dom"/>
</dbReference>
<dbReference type="GO" id="GO:0008168">
    <property type="term" value="F:methyltransferase activity"/>
    <property type="evidence" value="ECO:0007669"/>
    <property type="project" value="UniProtKB-UniRule"/>
</dbReference>
<evidence type="ECO:0000256" key="6">
    <source>
        <dbReference type="PIRSR" id="PIRSR037505-2"/>
    </source>
</evidence>
<dbReference type="PANTHER" id="PTHR46015">
    <property type="entry name" value="ZGC:172121"/>
    <property type="match status" value="1"/>
</dbReference>
<dbReference type="SUPFAM" id="SSF82282">
    <property type="entry name" value="Homocysteine S-methyltransferase"/>
    <property type="match status" value="1"/>
</dbReference>
<dbReference type="InterPro" id="IPR036589">
    <property type="entry name" value="HCY_dom_sf"/>
</dbReference>
<keyword evidence="1 7" id="KW-0489">Methyltransferase</keyword>
<feature type="binding site" evidence="6 7">
    <location>
        <position position="299"/>
    </location>
    <ligand>
        <name>Zn(2+)</name>
        <dbReference type="ChEBI" id="CHEBI:29105"/>
    </ligand>
</feature>
<dbReference type="PROSITE" id="PS50970">
    <property type="entry name" value="HCY"/>
    <property type="match status" value="1"/>
</dbReference>
<dbReference type="InterPro" id="IPR017226">
    <property type="entry name" value="BHMT-like"/>
</dbReference>
<gene>
    <name evidence="9" type="ORF">niasHS_007424</name>
</gene>
<dbReference type="InterPro" id="IPR051486">
    <property type="entry name" value="Hcy_S-methyltransferase"/>
</dbReference>
<proteinExistence type="predicted"/>
<dbReference type="NCBIfam" id="NF007020">
    <property type="entry name" value="PRK09485.1"/>
    <property type="match status" value="1"/>
</dbReference>
<dbReference type="AlphaFoldDB" id="A0ABD2JXF5"/>
<keyword evidence="10" id="KW-1185">Reference proteome</keyword>
<feature type="binding site" evidence="6 7">
    <location>
        <position position="300"/>
    </location>
    <ligand>
        <name>Zn(2+)</name>
        <dbReference type="ChEBI" id="CHEBI:29105"/>
    </ligand>
</feature>
<accession>A0ABD2JXF5</accession>
<evidence type="ECO:0000313" key="10">
    <source>
        <dbReference type="Proteomes" id="UP001620645"/>
    </source>
</evidence>
<name>A0ABD2JXF5_HETSC</name>
<evidence type="ECO:0000256" key="3">
    <source>
        <dbReference type="ARBA" id="ARBA00022723"/>
    </source>
</evidence>
<dbReference type="Pfam" id="PF02574">
    <property type="entry name" value="S-methyl_trans"/>
    <property type="match status" value="1"/>
</dbReference>
<evidence type="ECO:0000256" key="2">
    <source>
        <dbReference type="ARBA" id="ARBA00022679"/>
    </source>
</evidence>
<organism evidence="9 10">
    <name type="scientific">Heterodera schachtii</name>
    <name type="common">Sugarbeet cyst nematode worm</name>
    <name type="synonym">Tylenchus schachtii</name>
    <dbReference type="NCBI Taxonomy" id="97005"/>
    <lineage>
        <taxon>Eukaryota</taxon>
        <taxon>Metazoa</taxon>
        <taxon>Ecdysozoa</taxon>
        <taxon>Nematoda</taxon>
        <taxon>Chromadorea</taxon>
        <taxon>Rhabditida</taxon>
        <taxon>Tylenchina</taxon>
        <taxon>Tylenchomorpha</taxon>
        <taxon>Tylenchoidea</taxon>
        <taxon>Heteroderidae</taxon>
        <taxon>Heteroderinae</taxon>
        <taxon>Heterodera</taxon>
    </lineage>
</organism>
<evidence type="ECO:0000256" key="1">
    <source>
        <dbReference type="ARBA" id="ARBA00022603"/>
    </source>
</evidence>
<feature type="domain" description="Hcy-binding" evidence="8">
    <location>
        <begin position="8"/>
        <end position="314"/>
    </location>
</feature>
<dbReference type="GO" id="GO:0046872">
    <property type="term" value="F:metal ion binding"/>
    <property type="evidence" value="ECO:0007669"/>
    <property type="project" value="UniProtKB-KW"/>
</dbReference>
<dbReference type="GO" id="GO:0032259">
    <property type="term" value="P:methylation"/>
    <property type="evidence" value="ECO:0007669"/>
    <property type="project" value="UniProtKB-KW"/>
</dbReference>
<evidence type="ECO:0000256" key="5">
    <source>
        <dbReference type="ARBA" id="ARBA00034478"/>
    </source>
</evidence>
<feature type="binding site" evidence="6 7">
    <location>
        <position position="233"/>
    </location>
    <ligand>
        <name>Zn(2+)</name>
        <dbReference type="ChEBI" id="CHEBI:29105"/>
    </ligand>
</feature>
<dbReference type="PIRSF" id="PIRSF037505">
    <property type="entry name" value="Betaine_HMT"/>
    <property type="match status" value="1"/>
</dbReference>
<dbReference type="Gene3D" id="3.20.20.330">
    <property type="entry name" value="Homocysteine-binding-like domain"/>
    <property type="match status" value="1"/>
</dbReference>
<dbReference type="PANTHER" id="PTHR46015:SF1">
    <property type="entry name" value="HOMOCYSTEINE S-METHYLTRANSFERASE-LIKE ISOFORM 1"/>
    <property type="match status" value="1"/>
</dbReference>
<dbReference type="EMBL" id="JBICCN010000083">
    <property type="protein sequence ID" value="KAL3095325.1"/>
    <property type="molecule type" value="Genomic_DNA"/>
</dbReference>